<dbReference type="Pfam" id="PF10116">
    <property type="entry name" value="Host_attach"/>
    <property type="match status" value="1"/>
</dbReference>
<sequence>MPKKRPVVWVAIADGEHARVVAPTAVRHQFATRIAIDSVTAHKRAAELGGDRPGRVFESATTARHAVVPKNDPHELAKRKFVSEVARTLNEHAQQNAFDRLVLVAPSRTLHDLREELGPQAAAKVVGMVAKDLTGVKDNELPPHLAEWWVPPPGEFP</sequence>
<proteinExistence type="predicted"/>
<evidence type="ECO:0000313" key="2">
    <source>
        <dbReference type="Proteomes" id="UP001165679"/>
    </source>
</evidence>
<dbReference type="InterPro" id="IPR019291">
    <property type="entry name" value="Host_attachment_protein"/>
</dbReference>
<dbReference type="EMBL" id="JAPDNT010000003">
    <property type="protein sequence ID" value="MCW3474219.1"/>
    <property type="molecule type" value="Genomic_DNA"/>
</dbReference>
<reference evidence="1" key="1">
    <citation type="submission" date="2022-09" db="EMBL/GenBank/DDBJ databases">
        <title>Rhodovastum sp. nov. RN2-1 isolated from soil in Seongnam, South Korea.</title>
        <authorList>
            <person name="Le N.T."/>
        </authorList>
    </citation>
    <scope>NUCLEOTIDE SEQUENCE</scope>
    <source>
        <strain evidence="1">RN2-1</strain>
    </source>
</reference>
<evidence type="ECO:0000313" key="1">
    <source>
        <dbReference type="EMBL" id="MCW3474219.1"/>
    </source>
</evidence>
<name>A0AA41YJA8_9PROT</name>
<gene>
    <name evidence="1" type="ORF">OL599_06470</name>
</gene>
<keyword evidence="2" id="KW-1185">Reference proteome</keyword>
<dbReference type="RefSeq" id="WP_264712844.1">
    <property type="nucleotide sequence ID" value="NZ_JAPDNT010000003.1"/>
</dbReference>
<comment type="caution">
    <text evidence="1">The sequence shown here is derived from an EMBL/GenBank/DDBJ whole genome shotgun (WGS) entry which is preliminary data.</text>
</comment>
<organism evidence="1 2">
    <name type="scientific">Limobrevibacterium gyesilva</name>
    <dbReference type="NCBI Taxonomy" id="2991712"/>
    <lineage>
        <taxon>Bacteria</taxon>
        <taxon>Pseudomonadati</taxon>
        <taxon>Pseudomonadota</taxon>
        <taxon>Alphaproteobacteria</taxon>
        <taxon>Acetobacterales</taxon>
        <taxon>Acetobacteraceae</taxon>
        <taxon>Limobrevibacterium</taxon>
    </lineage>
</organism>
<protein>
    <submittedName>
        <fullName evidence="1">Host attachment protein</fullName>
    </submittedName>
</protein>
<dbReference type="AlphaFoldDB" id="A0AA41YJA8"/>
<dbReference type="Proteomes" id="UP001165679">
    <property type="component" value="Unassembled WGS sequence"/>
</dbReference>
<reference evidence="1" key="2">
    <citation type="submission" date="2022-10" db="EMBL/GenBank/DDBJ databases">
        <authorList>
            <person name="Trinh H.N."/>
        </authorList>
    </citation>
    <scope>NUCLEOTIDE SEQUENCE</scope>
    <source>
        <strain evidence="1">RN2-1</strain>
    </source>
</reference>
<accession>A0AA41YJA8</accession>